<proteinExistence type="predicted"/>
<name>A0A0D2Y6M1_FUSOF</name>
<accession>A0A0D2Y6M1</accession>
<evidence type="ECO:0000313" key="1">
    <source>
        <dbReference type="EnsemblFungi" id="FOXG_11931P0"/>
    </source>
</evidence>
<reference evidence="2" key="1">
    <citation type="journal article" date="2012" name="Mol. Plant Microbe Interact.">
        <title>A highly conserved effector in Fusarium oxysporum is required for full virulence on Arabidopsis.</title>
        <authorList>
            <person name="Thatcher L.F."/>
            <person name="Gardiner D.M."/>
            <person name="Kazan K."/>
            <person name="Manners J."/>
        </authorList>
    </citation>
    <scope>NUCLEOTIDE SEQUENCE [LARGE SCALE GENOMIC DNA]</scope>
    <source>
        <strain evidence="2">Fo5176</strain>
    </source>
</reference>
<dbReference type="EnsemblFungi" id="FOXG_11931T0">
    <property type="protein sequence ID" value="FOXG_11931P0"/>
    <property type="gene ID" value="FOXG_11931"/>
</dbReference>
<protein>
    <submittedName>
        <fullName evidence="1">Uncharacterized protein</fullName>
    </submittedName>
</protein>
<sequence length="30" mass="3331">MDVTGSMGLNSTRRCQQDMYGLYNGFGGDR</sequence>
<evidence type="ECO:0000313" key="2">
    <source>
        <dbReference type="Proteomes" id="UP000002489"/>
    </source>
</evidence>
<reference evidence="1" key="2">
    <citation type="submission" date="2025-08" db="UniProtKB">
        <authorList>
            <consortium name="EnsemblFungi"/>
        </authorList>
    </citation>
    <scope>IDENTIFICATION</scope>
    <source>
        <strain evidence="1">4287 / CBS 123668 / FGSC 9935 / NRRL 34936</strain>
    </source>
</reference>
<dbReference type="Proteomes" id="UP000002489">
    <property type="component" value="Unassembled WGS sequence"/>
</dbReference>
<dbReference type="AlphaFoldDB" id="A0A0D2Y6M1"/>
<organism evidence="1 2">
    <name type="scientific">Fusarium oxysporum (strain Fo5176)</name>
    <name type="common">Fusarium vascular wilt</name>
    <dbReference type="NCBI Taxonomy" id="660025"/>
    <lineage>
        <taxon>Eukaryota</taxon>
        <taxon>Fungi</taxon>
        <taxon>Dikarya</taxon>
        <taxon>Ascomycota</taxon>
        <taxon>Pezizomycotina</taxon>
        <taxon>Sordariomycetes</taxon>
        <taxon>Hypocreomycetidae</taxon>
        <taxon>Hypocreales</taxon>
        <taxon>Nectriaceae</taxon>
        <taxon>Fusarium</taxon>
        <taxon>Fusarium oxysporum species complex</taxon>
    </lineage>
</organism>